<keyword evidence="3" id="KW-1185">Reference proteome</keyword>
<organism evidence="2 3">
    <name type="scientific">Nicotiana attenuata</name>
    <name type="common">Coyote tobacco</name>
    <dbReference type="NCBI Taxonomy" id="49451"/>
    <lineage>
        <taxon>Eukaryota</taxon>
        <taxon>Viridiplantae</taxon>
        <taxon>Streptophyta</taxon>
        <taxon>Embryophyta</taxon>
        <taxon>Tracheophyta</taxon>
        <taxon>Spermatophyta</taxon>
        <taxon>Magnoliopsida</taxon>
        <taxon>eudicotyledons</taxon>
        <taxon>Gunneridae</taxon>
        <taxon>Pentapetalae</taxon>
        <taxon>asterids</taxon>
        <taxon>lamiids</taxon>
        <taxon>Solanales</taxon>
        <taxon>Solanaceae</taxon>
        <taxon>Nicotianoideae</taxon>
        <taxon>Nicotianeae</taxon>
        <taxon>Nicotiana</taxon>
    </lineage>
</organism>
<name>A0A1J6I9U7_NICAT</name>
<comment type="caution">
    <text evidence="2">The sequence shown here is derived from an EMBL/GenBank/DDBJ whole genome shotgun (WGS) entry which is preliminary data.</text>
</comment>
<proteinExistence type="predicted"/>
<dbReference type="Proteomes" id="UP000187609">
    <property type="component" value="Unassembled WGS sequence"/>
</dbReference>
<accession>A0A1J6I9U7</accession>
<sequence length="106" mass="11790">MLKEKYRCQANSSFSLYFYALSVTSSTNQAQKESSLYQLQARKNADSKKQTVFDLAQSSTSATIGEGSKRKVESISTSEEADRSPSTQDENPRKKPNVQSTSPLQK</sequence>
<protein>
    <submittedName>
        <fullName evidence="2">Uncharacterized protein</fullName>
    </submittedName>
</protein>
<evidence type="ECO:0000313" key="2">
    <source>
        <dbReference type="EMBL" id="OIT01805.1"/>
    </source>
</evidence>
<dbReference type="AlphaFoldDB" id="A0A1J6I9U7"/>
<evidence type="ECO:0000313" key="3">
    <source>
        <dbReference type="Proteomes" id="UP000187609"/>
    </source>
</evidence>
<gene>
    <name evidence="2" type="ORF">A4A49_00595</name>
</gene>
<dbReference type="EMBL" id="MJEQ01037188">
    <property type="protein sequence ID" value="OIT01805.1"/>
    <property type="molecule type" value="Genomic_DNA"/>
</dbReference>
<evidence type="ECO:0000256" key="1">
    <source>
        <dbReference type="SAM" id="MobiDB-lite"/>
    </source>
</evidence>
<reference evidence="2" key="1">
    <citation type="submission" date="2016-11" db="EMBL/GenBank/DDBJ databases">
        <title>The genome of Nicotiana attenuata.</title>
        <authorList>
            <person name="Xu S."/>
            <person name="Brockmoeller T."/>
            <person name="Gaquerel E."/>
            <person name="Navarro A."/>
            <person name="Kuhl H."/>
            <person name="Gase K."/>
            <person name="Ling Z."/>
            <person name="Zhou W."/>
            <person name="Kreitzer C."/>
            <person name="Stanke M."/>
            <person name="Tang H."/>
            <person name="Lyons E."/>
            <person name="Pandey P."/>
            <person name="Pandey S.P."/>
            <person name="Timmermann B."/>
            <person name="Baldwin I.T."/>
        </authorList>
    </citation>
    <scope>NUCLEOTIDE SEQUENCE [LARGE SCALE GENOMIC DNA]</scope>
    <source>
        <strain evidence="2">UT</strain>
    </source>
</reference>
<feature type="compositionally biased region" description="Polar residues" evidence="1">
    <location>
        <begin position="97"/>
        <end position="106"/>
    </location>
</feature>
<feature type="region of interest" description="Disordered" evidence="1">
    <location>
        <begin position="57"/>
        <end position="106"/>
    </location>
</feature>
<feature type="compositionally biased region" description="Polar residues" evidence="1">
    <location>
        <begin position="74"/>
        <end position="89"/>
    </location>
</feature>
<dbReference type="Gramene" id="OIT01805">
    <property type="protein sequence ID" value="OIT01805"/>
    <property type="gene ID" value="A4A49_00595"/>
</dbReference>